<reference evidence="2" key="1">
    <citation type="submission" date="2012-02" db="EMBL/GenBank/DDBJ databases">
        <title>The complete genome of Solitalea canadensis DSM 3403.</title>
        <authorList>
            <consortium name="US DOE Joint Genome Institute (JGI-PGF)"/>
            <person name="Lucas S."/>
            <person name="Copeland A."/>
            <person name="Lapidus A."/>
            <person name="Glavina del Rio T."/>
            <person name="Dalin E."/>
            <person name="Tice H."/>
            <person name="Bruce D."/>
            <person name="Goodwin L."/>
            <person name="Pitluck S."/>
            <person name="Peters L."/>
            <person name="Ovchinnikova G."/>
            <person name="Lu M."/>
            <person name="Kyrpides N."/>
            <person name="Mavromatis K."/>
            <person name="Ivanova N."/>
            <person name="Brettin T."/>
            <person name="Detter J.C."/>
            <person name="Han C."/>
            <person name="Larimer F."/>
            <person name="Land M."/>
            <person name="Hauser L."/>
            <person name="Markowitz V."/>
            <person name="Cheng J.-F."/>
            <person name="Hugenholtz P."/>
            <person name="Woyke T."/>
            <person name="Wu D."/>
            <person name="Spring S."/>
            <person name="Schroeder M."/>
            <person name="Kopitz M."/>
            <person name="Brambilla E."/>
            <person name="Klenk H.-P."/>
            <person name="Eisen J.A."/>
        </authorList>
    </citation>
    <scope>NUCLEOTIDE SEQUENCE</scope>
    <source>
        <strain evidence="2">DSM 3403</strain>
    </source>
</reference>
<sequence length="97" mass="11360">MAEKFEELDPVLNTPVRLAIISILIKVEQADFSHLMEATQTTQGNMSHQLKRLNEEEYVIIEKTFKGNYPQTICRITMKGREAFEKYVESIKKYLHL</sequence>
<dbReference type="Proteomes" id="UP000007590">
    <property type="component" value="Chromosome"/>
</dbReference>
<dbReference type="GO" id="GO:0006355">
    <property type="term" value="P:regulation of DNA-templated transcription"/>
    <property type="evidence" value="ECO:0007669"/>
    <property type="project" value="UniProtKB-ARBA"/>
</dbReference>
<proteinExistence type="predicted"/>
<organism evidence="2 3">
    <name type="scientific">Solitalea canadensis (strain ATCC 29591 / DSM 3403 / JCM 21819 / LMG 8368 / NBRC 15130 / NCIMB 12057 / USAM 9D)</name>
    <name type="common">Flexibacter canadensis</name>
    <dbReference type="NCBI Taxonomy" id="929556"/>
    <lineage>
        <taxon>Bacteria</taxon>
        <taxon>Pseudomonadati</taxon>
        <taxon>Bacteroidota</taxon>
        <taxon>Sphingobacteriia</taxon>
        <taxon>Sphingobacteriales</taxon>
        <taxon>Sphingobacteriaceae</taxon>
        <taxon>Solitalea</taxon>
    </lineage>
</organism>
<dbReference type="STRING" id="929556.Solca_1768"/>
<name>H8KTY4_SOLCM</name>
<dbReference type="SUPFAM" id="SSF46785">
    <property type="entry name" value="Winged helix' DNA-binding domain"/>
    <property type="match status" value="1"/>
</dbReference>
<dbReference type="AlphaFoldDB" id="H8KTY4"/>
<dbReference type="InterPro" id="IPR027395">
    <property type="entry name" value="WH_DNA-bd_dom"/>
</dbReference>
<dbReference type="InterPro" id="IPR011991">
    <property type="entry name" value="ArsR-like_HTH"/>
</dbReference>
<dbReference type="InterPro" id="IPR036390">
    <property type="entry name" value="WH_DNA-bd_sf"/>
</dbReference>
<accession>H8KTY4</accession>
<dbReference type="KEGG" id="scn:Solca_1768"/>
<protein>
    <submittedName>
        <fullName evidence="2">Putative transcriptional regulator</fullName>
    </submittedName>
</protein>
<dbReference type="HOGENOM" id="CLU_142189_1_2_10"/>
<dbReference type="PANTHER" id="PTHR37318:SF1">
    <property type="entry name" value="BSL7504 PROTEIN"/>
    <property type="match status" value="1"/>
</dbReference>
<dbReference type="RefSeq" id="WP_014680061.1">
    <property type="nucleotide sequence ID" value="NC_017770.1"/>
</dbReference>
<dbReference type="Gene3D" id="1.10.10.10">
    <property type="entry name" value="Winged helix-like DNA-binding domain superfamily/Winged helix DNA-binding domain"/>
    <property type="match status" value="1"/>
</dbReference>
<dbReference type="Pfam" id="PF13601">
    <property type="entry name" value="HTH_34"/>
    <property type="match status" value="1"/>
</dbReference>
<dbReference type="InterPro" id="IPR036388">
    <property type="entry name" value="WH-like_DNA-bd_sf"/>
</dbReference>
<dbReference type="CDD" id="cd00090">
    <property type="entry name" value="HTH_ARSR"/>
    <property type="match status" value="1"/>
</dbReference>
<dbReference type="PANTHER" id="PTHR37318">
    <property type="entry name" value="BSL7504 PROTEIN"/>
    <property type="match status" value="1"/>
</dbReference>
<feature type="domain" description="Winged helix DNA-binding" evidence="1">
    <location>
        <begin position="16"/>
        <end position="95"/>
    </location>
</feature>
<evidence type="ECO:0000259" key="1">
    <source>
        <dbReference type="Pfam" id="PF13601"/>
    </source>
</evidence>
<dbReference type="EMBL" id="CP003349">
    <property type="protein sequence ID" value="AFD06834.1"/>
    <property type="molecule type" value="Genomic_DNA"/>
</dbReference>
<keyword evidence="3" id="KW-1185">Reference proteome</keyword>
<gene>
    <name evidence="2" type="ordered locus">Solca_1768</name>
</gene>
<evidence type="ECO:0000313" key="3">
    <source>
        <dbReference type="Proteomes" id="UP000007590"/>
    </source>
</evidence>
<dbReference type="eggNOG" id="COG0640">
    <property type="taxonomic scope" value="Bacteria"/>
</dbReference>
<dbReference type="OrthoDB" id="9800369at2"/>
<evidence type="ECO:0000313" key="2">
    <source>
        <dbReference type="EMBL" id="AFD06834.1"/>
    </source>
</evidence>